<dbReference type="GO" id="GO:0003700">
    <property type="term" value="F:DNA-binding transcription factor activity"/>
    <property type="evidence" value="ECO:0007669"/>
    <property type="project" value="InterPro"/>
</dbReference>
<evidence type="ECO:0000256" key="11">
    <source>
        <dbReference type="ARBA" id="ARBA00023163"/>
    </source>
</evidence>
<dbReference type="FunFam" id="3.30.565.10:FF:000037">
    <property type="entry name" value="Hybrid sensor histidine kinase/response regulator"/>
    <property type="match status" value="1"/>
</dbReference>
<dbReference type="Gene3D" id="3.30.565.10">
    <property type="entry name" value="Histidine kinase-like ATPase, C-terminal domain"/>
    <property type="match status" value="1"/>
</dbReference>
<dbReference type="STRING" id="652787.SAMN05216490_3502"/>
<dbReference type="GO" id="GO:0000155">
    <property type="term" value="F:phosphorelay sensor kinase activity"/>
    <property type="evidence" value="ECO:0007669"/>
    <property type="project" value="InterPro"/>
</dbReference>
<dbReference type="Pfam" id="PF00072">
    <property type="entry name" value="Response_reg"/>
    <property type="match status" value="1"/>
</dbReference>
<evidence type="ECO:0000256" key="1">
    <source>
        <dbReference type="ARBA" id="ARBA00000085"/>
    </source>
</evidence>
<keyword evidence="5" id="KW-0547">Nucleotide-binding</keyword>
<evidence type="ECO:0000259" key="15">
    <source>
        <dbReference type="PROSITE" id="PS50110"/>
    </source>
</evidence>
<evidence type="ECO:0000256" key="6">
    <source>
        <dbReference type="ARBA" id="ARBA00022777"/>
    </source>
</evidence>
<dbReference type="PROSITE" id="PS50110">
    <property type="entry name" value="RESPONSE_REGULATORY"/>
    <property type="match status" value="1"/>
</dbReference>
<gene>
    <name evidence="16" type="ORF">SAMN05216490_3502</name>
</gene>
<dbReference type="FunFam" id="2.60.40.10:FF:000791">
    <property type="entry name" value="Two-component system sensor histidine kinase/response regulator"/>
    <property type="match status" value="1"/>
</dbReference>
<dbReference type="InterPro" id="IPR018060">
    <property type="entry name" value="HTH_AraC"/>
</dbReference>
<dbReference type="PROSITE" id="PS01124">
    <property type="entry name" value="HTH_ARAC_FAMILY_2"/>
    <property type="match status" value="1"/>
</dbReference>
<dbReference type="InterPro" id="IPR013783">
    <property type="entry name" value="Ig-like_fold"/>
</dbReference>
<dbReference type="GO" id="GO:0043565">
    <property type="term" value="F:sequence-specific DNA binding"/>
    <property type="evidence" value="ECO:0007669"/>
    <property type="project" value="InterPro"/>
</dbReference>
<dbReference type="Proteomes" id="UP000199679">
    <property type="component" value="Chromosome I"/>
</dbReference>
<dbReference type="InterPro" id="IPR011110">
    <property type="entry name" value="Reg_prop"/>
</dbReference>
<dbReference type="RefSeq" id="WP_091380755.1">
    <property type="nucleotide sequence ID" value="NZ_LT629740.1"/>
</dbReference>
<keyword evidence="7" id="KW-0067">ATP-binding</keyword>
<dbReference type="InterPro" id="IPR009057">
    <property type="entry name" value="Homeodomain-like_sf"/>
</dbReference>
<dbReference type="SMART" id="SM00388">
    <property type="entry name" value="HisKA"/>
    <property type="match status" value="1"/>
</dbReference>
<feature type="domain" description="Response regulatory" evidence="15">
    <location>
        <begin position="1148"/>
        <end position="1263"/>
    </location>
</feature>
<proteinExistence type="predicted"/>
<dbReference type="InterPro" id="IPR005467">
    <property type="entry name" value="His_kinase_dom"/>
</dbReference>
<dbReference type="PROSITE" id="PS51257">
    <property type="entry name" value="PROKAR_LIPOPROTEIN"/>
    <property type="match status" value="1"/>
</dbReference>
<keyword evidence="6 16" id="KW-0418">Kinase</keyword>
<keyword evidence="11" id="KW-0804">Transcription</keyword>
<dbReference type="SMART" id="SM00448">
    <property type="entry name" value="REC"/>
    <property type="match status" value="1"/>
</dbReference>
<dbReference type="InterPro" id="IPR018062">
    <property type="entry name" value="HTH_AraC-typ_CS"/>
</dbReference>
<dbReference type="CDD" id="cd17574">
    <property type="entry name" value="REC_OmpR"/>
    <property type="match status" value="1"/>
</dbReference>
<dbReference type="SUPFAM" id="SSF46689">
    <property type="entry name" value="Homeodomain-like"/>
    <property type="match status" value="1"/>
</dbReference>
<dbReference type="Gene3D" id="2.60.40.10">
    <property type="entry name" value="Immunoglobulins"/>
    <property type="match status" value="1"/>
</dbReference>
<evidence type="ECO:0000256" key="9">
    <source>
        <dbReference type="ARBA" id="ARBA00023015"/>
    </source>
</evidence>
<evidence type="ECO:0000256" key="10">
    <source>
        <dbReference type="ARBA" id="ARBA00023125"/>
    </source>
</evidence>
<evidence type="ECO:0000256" key="8">
    <source>
        <dbReference type="ARBA" id="ARBA00023012"/>
    </source>
</evidence>
<keyword evidence="4" id="KW-0808">Transferase</keyword>
<dbReference type="SMART" id="SM00387">
    <property type="entry name" value="HATPase_c"/>
    <property type="match status" value="1"/>
</dbReference>
<dbReference type="Gene3D" id="1.10.287.130">
    <property type="match status" value="1"/>
</dbReference>
<dbReference type="InterPro" id="IPR015943">
    <property type="entry name" value="WD40/YVTN_repeat-like_dom_sf"/>
</dbReference>
<dbReference type="SUPFAM" id="SSF55874">
    <property type="entry name" value="ATPase domain of HSP90 chaperone/DNA topoisomerase II/histidine kinase"/>
    <property type="match status" value="1"/>
</dbReference>
<evidence type="ECO:0000256" key="7">
    <source>
        <dbReference type="ARBA" id="ARBA00022840"/>
    </source>
</evidence>
<evidence type="ECO:0000256" key="4">
    <source>
        <dbReference type="ARBA" id="ARBA00022679"/>
    </source>
</evidence>
<dbReference type="InterPro" id="IPR003594">
    <property type="entry name" value="HATPase_dom"/>
</dbReference>
<evidence type="ECO:0000259" key="13">
    <source>
        <dbReference type="PROSITE" id="PS01124"/>
    </source>
</evidence>
<reference evidence="16 17" key="1">
    <citation type="submission" date="2016-10" db="EMBL/GenBank/DDBJ databases">
        <authorList>
            <person name="de Groot N.N."/>
        </authorList>
    </citation>
    <scope>NUCLEOTIDE SEQUENCE [LARGE SCALE GENOMIC DNA]</scope>
    <source>
        <strain evidence="16 17">MP1X4</strain>
    </source>
</reference>
<dbReference type="FunFam" id="1.10.287.130:FF:000045">
    <property type="entry name" value="Two-component system sensor histidine kinase/response regulator"/>
    <property type="match status" value="1"/>
</dbReference>
<dbReference type="Pfam" id="PF07494">
    <property type="entry name" value="Reg_prop"/>
    <property type="match status" value="6"/>
</dbReference>
<dbReference type="CDD" id="cd16922">
    <property type="entry name" value="HATPase_EvgS-ArcB-TorS-like"/>
    <property type="match status" value="1"/>
</dbReference>
<dbReference type="InterPro" id="IPR011123">
    <property type="entry name" value="Y_Y_Y"/>
</dbReference>
<keyword evidence="10" id="KW-0238">DNA-binding</keyword>
<accession>A0A1H2AEN2</accession>
<feature type="domain" description="HTH araC/xylS-type" evidence="13">
    <location>
        <begin position="1295"/>
        <end position="1394"/>
    </location>
</feature>
<dbReference type="InterPro" id="IPR003661">
    <property type="entry name" value="HisK_dim/P_dom"/>
</dbReference>
<dbReference type="EC" id="2.7.13.3" evidence="2"/>
<comment type="catalytic activity">
    <reaction evidence="1">
        <text>ATP + protein L-histidine = ADP + protein N-phospho-L-histidine.</text>
        <dbReference type="EC" id="2.7.13.3"/>
    </reaction>
</comment>
<dbReference type="GO" id="GO:0005524">
    <property type="term" value="F:ATP binding"/>
    <property type="evidence" value="ECO:0007669"/>
    <property type="project" value="UniProtKB-KW"/>
</dbReference>
<dbReference type="Gene3D" id="2.130.10.10">
    <property type="entry name" value="YVTN repeat-like/Quinoprotein amine dehydrogenase"/>
    <property type="match status" value="2"/>
</dbReference>
<feature type="modified residue" description="4-aspartylphosphate" evidence="12">
    <location>
        <position position="1196"/>
    </location>
</feature>
<dbReference type="PROSITE" id="PS50109">
    <property type="entry name" value="HIS_KIN"/>
    <property type="match status" value="1"/>
</dbReference>
<dbReference type="Gene3D" id="1.10.10.60">
    <property type="entry name" value="Homeodomain-like"/>
    <property type="match status" value="1"/>
</dbReference>
<evidence type="ECO:0000256" key="5">
    <source>
        <dbReference type="ARBA" id="ARBA00022741"/>
    </source>
</evidence>
<dbReference type="InterPro" id="IPR001789">
    <property type="entry name" value="Sig_transdc_resp-reg_receiver"/>
</dbReference>
<dbReference type="SUPFAM" id="SSF47384">
    <property type="entry name" value="Homodimeric domain of signal transducing histidine kinase"/>
    <property type="match status" value="1"/>
</dbReference>
<keyword evidence="3 12" id="KW-0597">Phosphoprotein</keyword>
<dbReference type="PRINTS" id="PR00344">
    <property type="entry name" value="BCTRLSENSOR"/>
</dbReference>
<dbReference type="InterPro" id="IPR036890">
    <property type="entry name" value="HATPase_C_sf"/>
</dbReference>
<dbReference type="PANTHER" id="PTHR43547:SF2">
    <property type="entry name" value="HYBRID SIGNAL TRANSDUCTION HISTIDINE KINASE C"/>
    <property type="match status" value="1"/>
</dbReference>
<evidence type="ECO:0000256" key="2">
    <source>
        <dbReference type="ARBA" id="ARBA00012438"/>
    </source>
</evidence>
<evidence type="ECO:0000313" key="17">
    <source>
        <dbReference type="Proteomes" id="UP000199679"/>
    </source>
</evidence>
<keyword evidence="17" id="KW-1185">Reference proteome</keyword>
<dbReference type="Pfam" id="PF00512">
    <property type="entry name" value="HisKA"/>
    <property type="match status" value="1"/>
</dbReference>
<dbReference type="InterPro" id="IPR004358">
    <property type="entry name" value="Sig_transdc_His_kin-like_C"/>
</dbReference>
<dbReference type="Gene3D" id="3.40.50.2300">
    <property type="match status" value="1"/>
</dbReference>
<dbReference type="SUPFAM" id="SSF63829">
    <property type="entry name" value="Calcium-dependent phosphotriesterase"/>
    <property type="match status" value="3"/>
</dbReference>
<dbReference type="Pfam" id="PF07495">
    <property type="entry name" value="Y_Y_Y"/>
    <property type="match status" value="1"/>
</dbReference>
<dbReference type="EMBL" id="LT629740">
    <property type="protein sequence ID" value="SDT44408.1"/>
    <property type="molecule type" value="Genomic_DNA"/>
</dbReference>
<keyword evidence="8" id="KW-0902">Two-component regulatory system</keyword>
<evidence type="ECO:0000259" key="14">
    <source>
        <dbReference type="PROSITE" id="PS50109"/>
    </source>
</evidence>
<evidence type="ECO:0000313" key="16">
    <source>
        <dbReference type="EMBL" id="SDT44408.1"/>
    </source>
</evidence>
<dbReference type="InterPro" id="IPR036097">
    <property type="entry name" value="HisK_dim/P_sf"/>
</dbReference>
<organism evidence="16 17">
    <name type="scientific">Mucilaginibacter mallensis</name>
    <dbReference type="NCBI Taxonomy" id="652787"/>
    <lineage>
        <taxon>Bacteria</taxon>
        <taxon>Pseudomonadati</taxon>
        <taxon>Bacteroidota</taxon>
        <taxon>Sphingobacteriia</taxon>
        <taxon>Sphingobacteriales</taxon>
        <taxon>Sphingobacteriaceae</taxon>
        <taxon>Mucilaginibacter</taxon>
    </lineage>
</organism>
<keyword evidence="9" id="KW-0805">Transcription regulation</keyword>
<dbReference type="SMART" id="SM00342">
    <property type="entry name" value="HTH_ARAC"/>
    <property type="match status" value="1"/>
</dbReference>
<dbReference type="CDD" id="cd00082">
    <property type="entry name" value="HisKA"/>
    <property type="match status" value="1"/>
</dbReference>
<name>A0A1H2AEN2_MUCMA</name>
<protein>
    <recommendedName>
        <fullName evidence="2">histidine kinase</fullName>
        <ecNumber evidence="2">2.7.13.3</ecNumber>
    </recommendedName>
</protein>
<dbReference type="Pfam" id="PF02518">
    <property type="entry name" value="HATPase_c"/>
    <property type="match status" value="1"/>
</dbReference>
<dbReference type="InterPro" id="IPR011006">
    <property type="entry name" value="CheY-like_superfamily"/>
</dbReference>
<evidence type="ECO:0000256" key="12">
    <source>
        <dbReference type="PROSITE-ProRule" id="PRU00169"/>
    </source>
</evidence>
<dbReference type="PANTHER" id="PTHR43547">
    <property type="entry name" value="TWO-COMPONENT HISTIDINE KINASE"/>
    <property type="match status" value="1"/>
</dbReference>
<dbReference type="OrthoDB" id="9809670at2"/>
<dbReference type="SUPFAM" id="SSF52172">
    <property type="entry name" value="CheY-like"/>
    <property type="match status" value="1"/>
</dbReference>
<evidence type="ECO:0000256" key="3">
    <source>
        <dbReference type="ARBA" id="ARBA00022553"/>
    </source>
</evidence>
<feature type="domain" description="Histidine kinase" evidence="14">
    <location>
        <begin position="884"/>
        <end position="1107"/>
    </location>
</feature>
<dbReference type="PROSITE" id="PS00041">
    <property type="entry name" value="HTH_ARAC_FAMILY_1"/>
    <property type="match status" value="1"/>
</dbReference>
<sequence length="1407" mass="160254">MRVKYYYLLAVTLIFGCVNVFGQRSQYRFSHLDISNGLSNNQVNCIFKDSEGFMWFGTESGLNRYDGYNFKVFGHDANNKNSIKFDNINNIFEGPDKKLWIGSGNGYCFYDPETERFNSDMSLLSRPLKLPVKNPQKIERTTAADFWFLYADSGIYRYNTISKKTTHYYHSVKGAPSLYSSSIADITPDVKGNIWIVYTDGMVEMLDVKLNKISYRTGVFNKVTNNKKEHYTLLVDRDGDLWFYASSANLGVFYYQPSTGTFRYIGKESSGIKLNTNIVTNIVQADDGLIWIAADQGGINVLDKKTAKITYLLNKGDDPTSLRENTVNLYKDDLGIIWAGTYKKGISYYHKNIIRFPIFRHLDSDPGSLRFNDVNKFAEDKLGNLWIGTNGGGLIYFNRKTGVYTQYKNNPNDRNSLSSDVIISLCIDHDQKLWIGTYFGGLDCFDGKTFSHYKHDDNVATSIADNRVFSILEDSSHRLWIGTLYGGLEVFDRTKKIFYHPLTQADITSTFTSSIFEDKHGNIWVGGYLGVDVIMKEGGLVRHYTSKNGLLDDLIRSIDEDSRGLMWITTAGGLNVLDCKTNTFISLTKKDGLPDNQVLNILEDNRGAMWLSTSNGLSRITLIPGNGTYKFQFENFDETDGLQGREFNKNAALKTRAGELIFGGADGFNLFDPASIEPETSKPQLIFTDFQLFNKGITANEAVNGHVILSKSISATNTIVLNHDENIFSIEFAALDYINPGKVKYQYILEGFNNGWVNVDNKTRKAGYTNLDAGDYVFKVRVSNSDGVWNPQSISLKIEVLPPFWKSTVAYIIYLALSIGVLLIIRQRGIEKIRRQFAAEQEKREAGLLIEQERREAKLLIEQERQEVKRIHELDELKIKFLTNVSHEFRTPLALIMGPVEKLLKISYDIEYRAQLGIIGKNARRLLNLVNQLLDFRKMEVQELKLHCTPGDIVRFVKESTLSFQDIADEKKIALAFDTDIESLITSFDHDKIERILFNLLSNAFKFTHSGGNVTVLLSKIQTQSTDKHETIEMKIIDTGIGIDKDKQDKIFERFFQSDMPKSLINQGSGIGLAITREFVKMHNGDITIESEPGYGSCFIIRLPLPVNDSLLTSLNLPDEIENEWADVGQTEEEKVFPKLQHLDKKPVVLLVEDNEDFRFYLKDNLKGIFFIVEATNGKEGWQKALSQHPDIMVSDISMPEMNGIDLCKKMKGDKRTSHIPVIMLTALTGEEDQLKGLEIGANDYMTKPFNFEILLSKIRNLLTLQNTFKQTYKKQMNVGLNEVVIESEDEKFLRNVVEYIEQNISNDKLSVEELSRQVNMSRGTLYKKLLTVTGKSPVEFIRLVKLKKAVYLLENSQKTISQISYEVGFYAPKYFTKLFKEEYKILPSDYVNNVRQNRISTKSENK</sequence>
<dbReference type="Pfam" id="PF12833">
    <property type="entry name" value="HTH_18"/>
    <property type="match status" value="1"/>
</dbReference>